<sequence>MEFEDDLLNLLLKSPNSSRIKTIAEQLEIDHNFSLSKDINDLKGVWELRWSSSIIPFLKYSPFIDNLQILDPSNLNGLNLLKPRGIKSIIGTGILIRLSYINEKKIGVKFTHAGVIGPKFGRKNIKAMKEINKEQLGWLEITYLSKKIRICRGDKGTLFVLRKINSSTLFKNFKEFIKIY</sequence>
<proteinExistence type="predicted"/>
<dbReference type="AlphaFoldDB" id="A0A0A2A7E1"/>
<organism evidence="2 3">
    <name type="scientific">Prochlorococcus marinus str. MIT 9201</name>
    <dbReference type="NCBI Taxonomy" id="93057"/>
    <lineage>
        <taxon>Bacteria</taxon>
        <taxon>Bacillati</taxon>
        <taxon>Cyanobacteriota</taxon>
        <taxon>Cyanophyceae</taxon>
        <taxon>Synechococcales</taxon>
        <taxon>Prochlorococcaceae</taxon>
        <taxon>Prochlorococcus</taxon>
    </lineage>
</organism>
<dbReference type="OrthoDB" id="573488at2"/>
<dbReference type="eggNOG" id="ENOG5032UHE">
    <property type="taxonomic scope" value="Bacteria"/>
</dbReference>
<evidence type="ECO:0000313" key="3">
    <source>
        <dbReference type="Proteomes" id="UP000030355"/>
    </source>
</evidence>
<protein>
    <recommendedName>
        <fullName evidence="1">Plastid lipid-associated protein/fibrillin conserved domain-containing protein</fullName>
    </recommendedName>
</protein>
<dbReference type="RefSeq" id="WP_032521829.1">
    <property type="nucleotide sequence ID" value="NZ_CP138977.1"/>
</dbReference>
<name>A0A0A2A7E1_PROMR</name>
<gene>
    <name evidence="2" type="ORF">EU95_0655</name>
</gene>
<dbReference type="Pfam" id="PF04755">
    <property type="entry name" value="PAP_fibrillin"/>
    <property type="match status" value="1"/>
</dbReference>
<accession>A0A0A2A7E1</accession>
<feature type="domain" description="Plastid lipid-associated protein/fibrillin conserved" evidence="1">
    <location>
        <begin position="17"/>
        <end position="161"/>
    </location>
</feature>
<dbReference type="InterPro" id="IPR006843">
    <property type="entry name" value="PAP/fibrillin_dom"/>
</dbReference>
<dbReference type="Proteomes" id="UP000030355">
    <property type="component" value="Unassembled WGS sequence"/>
</dbReference>
<comment type="caution">
    <text evidence="2">The sequence shown here is derived from an EMBL/GenBank/DDBJ whole genome shotgun (WGS) entry which is preliminary data.</text>
</comment>
<reference evidence="3" key="1">
    <citation type="journal article" date="2014" name="Sci. Data">
        <title>Genomes of diverse isolates of the marine cyanobacterium Prochlorococcus.</title>
        <authorList>
            <person name="Biller S."/>
            <person name="Berube P."/>
            <person name="Thompson J."/>
            <person name="Kelly L."/>
            <person name="Roggensack S."/>
            <person name="Awad L."/>
            <person name="Roache-Johnson K."/>
            <person name="Ding H."/>
            <person name="Giovannoni S.J."/>
            <person name="Moore L.R."/>
            <person name="Chisholm S.W."/>
        </authorList>
    </citation>
    <scope>NUCLEOTIDE SEQUENCE [LARGE SCALE GENOMIC DNA]</scope>
    <source>
        <strain evidence="3">MIT 9201</strain>
    </source>
</reference>
<evidence type="ECO:0000313" key="2">
    <source>
        <dbReference type="EMBL" id="KGF96419.1"/>
    </source>
</evidence>
<dbReference type="EMBL" id="JNAL01000008">
    <property type="protein sequence ID" value="KGF96419.1"/>
    <property type="molecule type" value="Genomic_DNA"/>
</dbReference>
<evidence type="ECO:0000259" key="1">
    <source>
        <dbReference type="Pfam" id="PF04755"/>
    </source>
</evidence>